<dbReference type="AlphaFoldDB" id="C1BQV2"/>
<dbReference type="GO" id="GO:0008168">
    <property type="term" value="F:methyltransferase activity"/>
    <property type="evidence" value="ECO:0007669"/>
    <property type="project" value="UniProtKB-KW"/>
</dbReference>
<evidence type="ECO:0000313" key="1">
    <source>
        <dbReference type="EMBL" id="ACO11405.1"/>
    </source>
</evidence>
<dbReference type="EMBL" id="BT076981">
    <property type="protein sequence ID" value="ACO11405.1"/>
    <property type="molecule type" value="mRNA"/>
</dbReference>
<proteinExistence type="evidence at transcript level"/>
<sequence length="60" mass="7021">MEYAVEFSHRYYIVPGKTVYGEMHISVDQGGAAGNIEYNVWNPFRSKWAVCVYYSHVTWL</sequence>
<dbReference type="InterPro" id="IPR000692">
    <property type="entry name" value="Fibrillarin"/>
</dbReference>
<accession>C1BQV2</accession>
<protein>
    <submittedName>
        <fullName evidence="1">rRNA 2-O-methyltransferase fibrillarin</fullName>
    </submittedName>
</protein>
<reference evidence="1" key="1">
    <citation type="submission" date="2009-03" db="EMBL/GenBank/DDBJ databases">
        <title>Caligus rogercresseyi ESTs and full-length cDNAs.</title>
        <authorList>
            <person name="Yasuike M."/>
            <person name="von Schalburg K."/>
            <person name="Cooper G."/>
            <person name="Leong J."/>
            <person name="Jones S.R.M."/>
            <person name="Koop B.F."/>
        </authorList>
    </citation>
    <scope>NUCLEOTIDE SEQUENCE</scope>
    <source>
        <tissue evidence="1">Whole body</tissue>
    </source>
</reference>
<dbReference type="PRINTS" id="PR00052">
    <property type="entry name" value="FIBRILLARIN"/>
</dbReference>
<gene>
    <name evidence="1" type="primary">FBRL</name>
</gene>
<name>C1BQV2_CALRO</name>
<dbReference type="Pfam" id="PF01269">
    <property type="entry name" value="Fibrillarin"/>
    <property type="match status" value="1"/>
</dbReference>
<dbReference type="GO" id="GO:0006364">
    <property type="term" value="P:rRNA processing"/>
    <property type="evidence" value="ECO:0007669"/>
    <property type="project" value="InterPro"/>
</dbReference>
<dbReference type="GO" id="GO:0032259">
    <property type="term" value="P:methylation"/>
    <property type="evidence" value="ECO:0007669"/>
    <property type="project" value="UniProtKB-KW"/>
</dbReference>
<keyword evidence="1" id="KW-0808">Transferase</keyword>
<dbReference type="GO" id="GO:0003723">
    <property type="term" value="F:RNA binding"/>
    <property type="evidence" value="ECO:0007669"/>
    <property type="project" value="InterPro"/>
</dbReference>
<keyword evidence="1" id="KW-0489">Methyltransferase</keyword>
<organism evidence="1">
    <name type="scientific">Caligus rogercresseyi</name>
    <name type="common">Sea louse</name>
    <dbReference type="NCBI Taxonomy" id="217165"/>
    <lineage>
        <taxon>Eukaryota</taxon>
        <taxon>Metazoa</taxon>
        <taxon>Ecdysozoa</taxon>
        <taxon>Arthropoda</taxon>
        <taxon>Crustacea</taxon>
        <taxon>Multicrustacea</taxon>
        <taxon>Hexanauplia</taxon>
        <taxon>Copepoda</taxon>
        <taxon>Siphonostomatoida</taxon>
        <taxon>Caligidae</taxon>
        <taxon>Caligus</taxon>
    </lineage>
</organism>